<dbReference type="InterPro" id="IPR010640">
    <property type="entry name" value="Low_temperature_requirement_A"/>
</dbReference>
<keyword evidence="1" id="KW-0472">Membrane</keyword>
<dbReference type="AlphaFoldDB" id="A0A1H9S946"/>
<name>A0A1H9S946_9LACT</name>
<evidence type="ECO:0000313" key="2">
    <source>
        <dbReference type="EMBL" id="SER80893.1"/>
    </source>
</evidence>
<feature type="transmembrane region" description="Helical" evidence="1">
    <location>
        <begin position="100"/>
        <end position="121"/>
    </location>
</feature>
<feature type="transmembrane region" description="Helical" evidence="1">
    <location>
        <begin position="196"/>
        <end position="214"/>
    </location>
</feature>
<dbReference type="PANTHER" id="PTHR36840">
    <property type="entry name" value="BLL5714 PROTEIN"/>
    <property type="match status" value="1"/>
</dbReference>
<feature type="transmembrane region" description="Helical" evidence="1">
    <location>
        <begin position="220"/>
        <end position="241"/>
    </location>
</feature>
<accession>A0A1H9S946</accession>
<dbReference type="RefSeq" id="WP_092651639.1">
    <property type="nucleotide sequence ID" value="NZ_FOHA01000006.1"/>
</dbReference>
<dbReference type="EMBL" id="FOHA01000006">
    <property type="protein sequence ID" value="SER80893.1"/>
    <property type="molecule type" value="Genomic_DNA"/>
</dbReference>
<feature type="transmembrane region" description="Helical" evidence="1">
    <location>
        <begin position="261"/>
        <end position="281"/>
    </location>
</feature>
<organism evidence="2 3">
    <name type="scientific">Isobaculum melis</name>
    <dbReference type="NCBI Taxonomy" id="142588"/>
    <lineage>
        <taxon>Bacteria</taxon>
        <taxon>Bacillati</taxon>
        <taxon>Bacillota</taxon>
        <taxon>Bacilli</taxon>
        <taxon>Lactobacillales</taxon>
        <taxon>Carnobacteriaceae</taxon>
        <taxon>Isobaculum</taxon>
    </lineage>
</organism>
<feature type="transmembrane region" description="Helical" evidence="1">
    <location>
        <begin position="319"/>
        <end position="341"/>
    </location>
</feature>
<feature type="transmembrane region" description="Helical" evidence="1">
    <location>
        <begin position="42"/>
        <end position="64"/>
    </location>
</feature>
<feature type="transmembrane region" description="Helical" evidence="1">
    <location>
        <begin position="347"/>
        <end position="364"/>
    </location>
</feature>
<feature type="transmembrane region" description="Helical" evidence="1">
    <location>
        <begin position="133"/>
        <end position="153"/>
    </location>
</feature>
<dbReference type="Proteomes" id="UP000198948">
    <property type="component" value="Unassembled WGS sequence"/>
</dbReference>
<evidence type="ECO:0000256" key="1">
    <source>
        <dbReference type="SAM" id="Phobius"/>
    </source>
</evidence>
<keyword evidence="1" id="KW-0812">Transmembrane</keyword>
<reference evidence="2 3" key="1">
    <citation type="submission" date="2016-10" db="EMBL/GenBank/DDBJ databases">
        <authorList>
            <person name="de Groot N.N."/>
        </authorList>
    </citation>
    <scope>NUCLEOTIDE SEQUENCE [LARGE SCALE GENOMIC DNA]</scope>
    <source>
        <strain evidence="2 3">DSM 13760</strain>
    </source>
</reference>
<feature type="transmembrane region" description="Helical" evidence="1">
    <location>
        <begin position="12"/>
        <end position="30"/>
    </location>
</feature>
<feature type="transmembrane region" description="Helical" evidence="1">
    <location>
        <begin position="76"/>
        <end position="94"/>
    </location>
</feature>
<dbReference type="PANTHER" id="PTHR36840:SF1">
    <property type="entry name" value="BLL5714 PROTEIN"/>
    <property type="match status" value="1"/>
</dbReference>
<keyword evidence="1" id="KW-1133">Transmembrane helix</keyword>
<sequence length="373" mass="43451">MKKERKVTWLELFFDLVFVVGVSSANHHVLQIGQEPEKTWFYLLEYLLMITPMWWAWVGQTMFFNRYGEDLKYPQIYMMIQMALLILMTASFNLNFDKTYFSFILCYLGIRLVTVIEYFSVSKHCNPIYTQTAILLGKLFSIGIVVAGMSMLFEGTIRYSVMFLGIFLDILFPLLYKNHLKKFAVDFPHLAERFGLFVIITFGESIVVITGILSTNTYDVSVMLKVLLLFGLICTMFWSYYDNAESLMDNQLKTNGQLLLYGHYFILVPLMIFAVASHFLIVDTINPVLTLTLFYSSATIFYLTKHLIFYYHRKKTMNFSLTTAIFMLLGFVLSYSVLLFFQLPNEVALLFLILLFGLDISQFNQIKNNHVKK</sequence>
<protein>
    <submittedName>
        <fullName evidence="2">Low temperature requirement protein LtrA</fullName>
    </submittedName>
</protein>
<feature type="transmembrane region" description="Helical" evidence="1">
    <location>
        <begin position="159"/>
        <end position="176"/>
    </location>
</feature>
<keyword evidence="3" id="KW-1185">Reference proteome</keyword>
<evidence type="ECO:0000313" key="3">
    <source>
        <dbReference type="Proteomes" id="UP000198948"/>
    </source>
</evidence>
<dbReference type="STRING" id="142588.SAMN04488559_106124"/>
<gene>
    <name evidence="2" type="ORF">SAMN04488559_106124</name>
</gene>
<feature type="transmembrane region" description="Helical" evidence="1">
    <location>
        <begin position="293"/>
        <end position="312"/>
    </location>
</feature>
<dbReference type="Pfam" id="PF06772">
    <property type="entry name" value="LtrA"/>
    <property type="match status" value="1"/>
</dbReference>
<proteinExistence type="predicted"/>
<dbReference type="OrthoDB" id="9798526at2"/>